<dbReference type="Gene3D" id="2.10.109.10">
    <property type="entry name" value="Umud Fragment, subunit A"/>
    <property type="match status" value="1"/>
</dbReference>
<dbReference type="GeneID" id="84904421"/>
<dbReference type="Pfam" id="PF00717">
    <property type="entry name" value="Peptidase_S24"/>
    <property type="match status" value="1"/>
</dbReference>
<dbReference type="InterPro" id="IPR036286">
    <property type="entry name" value="LexA/Signal_pep-like_sf"/>
</dbReference>
<dbReference type="RefSeq" id="WP_003149330.1">
    <property type="nucleotide sequence ID" value="NZ_JQCP01000002.1"/>
</dbReference>
<dbReference type="InterPro" id="IPR001387">
    <property type="entry name" value="Cro/C1-type_HTH"/>
</dbReference>
<dbReference type="CDD" id="cd00093">
    <property type="entry name" value="HTH_XRE"/>
    <property type="match status" value="1"/>
</dbReference>
<keyword evidence="3" id="KW-0804">Transcription</keyword>
<keyword evidence="6" id="KW-1185">Reference proteome</keyword>
<evidence type="ECO:0000259" key="4">
    <source>
        <dbReference type="PROSITE" id="PS50943"/>
    </source>
</evidence>
<dbReference type="PROSITE" id="PS50943">
    <property type="entry name" value="HTH_CROC1"/>
    <property type="match status" value="1"/>
</dbReference>
<reference evidence="5 6" key="1">
    <citation type="journal article" date="2015" name="Genome Announc.">
        <title>Expanding the biotechnology potential of lactobacilli through comparative genomics of 213 strains and associated genera.</title>
        <authorList>
            <person name="Sun Z."/>
            <person name="Harris H.M."/>
            <person name="McCann A."/>
            <person name="Guo C."/>
            <person name="Argimon S."/>
            <person name="Zhang W."/>
            <person name="Yang X."/>
            <person name="Jeffery I.B."/>
            <person name="Cooney J.C."/>
            <person name="Kagawa T.F."/>
            <person name="Liu W."/>
            <person name="Song Y."/>
            <person name="Salvetti E."/>
            <person name="Wrobel A."/>
            <person name="Rasinkangas P."/>
            <person name="Parkhill J."/>
            <person name="Rea M.C."/>
            <person name="O'Sullivan O."/>
            <person name="Ritari J."/>
            <person name="Douillard F.P."/>
            <person name="Paul Ross R."/>
            <person name="Yang R."/>
            <person name="Briner A.E."/>
            <person name="Felis G.E."/>
            <person name="de Vos W.M."/>
            <person name="Barrangou R."/>
            <person name="Klaenhammer T.R."/>
            <person name="Caufield P.W."/>
            <person name="Cui Y."/>
            <person name="Zhang H."/>
            <person name="O'Toole P.W."/>
        </authorList>
    </citation>
    <scope>NUCLEOTIDE SEQUENCE [LARGE SCALE GENOMIC DNA]</scope>
    <source>
        <strain evidence="5 6">DSM 7090</strain>
    </source>
</reference>
<feature type="domain" description="HTH cro/C1-type" evidence="4">
    <location>
        <begin position="7"/>
        <end position="61"/>
    </location>
</feature>
<dbReference type="InterPro" id="IPR015927">
    <property type="entry name" value="Peptidase_S24_S26A/B/C"/>
</dbReference>
<dbReference type="SMART" id="SM00530">
    <property type="entry name" value="HTH_XRE"/>
    <property type="match status" value="1"/>
</dbReference>
<dbReference type="InterPro" id="IPR039418">
    <property type="entry name" value="LexA-like"/>
</dbReference>
<evidence type="ECO:0000256" key="1">
    <source>
        <dbReference type="ARBA" id="ARBA00023015"/>
    </source>
</evidence>
<dbReference type="PANTHER" id="PTHR40661:SF3">
    <property type="entry name" value="FELS-1 PROPHAGE TRANSCRIPTIONAL REGULATOR"/>
    <property type="match status" value="1"/>
</dbReference>
<dbReference type="Proteomes" id="UP000051927">
    <property type="component" value="Unassembled WGS sequence"/>
</dbReference>
<dbReference type="Gene3D" id="1.10.260.40">
    <property type="entry name" value="lambda repressor-like DNA-binding domains"/>
    <property type="match status" value="1"/>
</dbReference>
<comment type="caution">
    <text evidence="5">The sequence shown here is derived from an EMBL/GenBank/DDBJ whole genome shotgun (WGS) entry which is preliminary data.</text>
</comment>
<dbReference type="SUPFAM" id="SSF51306">
    <property type="entry name" value="LexA/Signal peptidase"/>
    <property type="match status" value="1"/>
</dbReference>
<sequence>MSLASNIKYYRQRENLTQEELAEKVDVARSTVTQWETGWSQPRMGAIQRIASVLNVSVSDLVADSISMNSTSRPAASITPTPSRVAYAPLLGRVHAGDAQEPVMLEEKISAPYEVIQHRPHAYFLEVEGMCMGNVYPEGCYVLVDPDVVPQNGSIAVVSIDGADYVMRRMFRGANTLVLSPDTYVEGFEDIVVSNPDDHEVKFAGAVVWFQAAKEME</sequence>
<accession>A0ABR5PZU4</accession>
<gene>
    <name evidence="5" type="ORF">IV60_GL000619</name>
</gene>
<dbReference type="InterPro" id="IPR010982">
    <property type="entry name" value="Lambda_DNA-bd_dom_sf"/>
</dbReference>
<evidence type="ECO:0000313" key="6">
    <source>
        <dbReference type="Proteomes" id="UP000051927"/>
    </source>
</evidence>
<evidence type="ECO:0000256" key="2">
    <source>
        <dbReference type="ARBA" id="ARBA00023125"/>
    </source>
</evidence>
<dbReference type="CDD" id="cd06529">
    <property type="entry name" value="S24_LexA-like"/>
    <property type="match status" value="1"/>
</dbReference>
<protein>
    <submittedName>
        <fullName evidence="5">Prophage L54a, repressor protein</fullName>
    </submittedName>
</protein>
<proteinExistence type="predicted"/>
<name>A0ABR5PZU4_9ACTN</name>
<dbReference type="PANTHER" id="PTHR40661">
    <property type="match status" value="1"/>
</dbReference>
<dbReference type="Pfam" id="PF01381">
    <property type="entry name" value="HTH_3"/>
    <property type="match status" value="1"/>
</dbReference>
<keyword evidence="1" id="KW-0805">Transcription regulation</keyword>
<evidence type="ECO:0000313" key="5">
    <source>
        <dbReference type="EMBL" id="KRO02197.1"/>
    </source>
</evidence>
<keyword evidence="2" id="KW-0238">DNA-binding</keyword>
<dbReference type="EMBL" id="JQCP01000002">
    <property type="protein sequence ID" value="KRO02197.1"/>
    <property type="molecule type" value="Genomic_DNA"/>
</dbReference>
<evidence type="ECO:0000256" key="3">
    <source>
        <dbReference type="ARBA" id="ARBA00023163"/>
    </source>
</evidence>
<organism evidence="5 6">
    <name type="scientific">Lancefieldella rimae</name>
    <dbReference type="NCBI Taxonomy" id="1383"/>
    <lineage>
        <taxon>Bacteria</taxon>
        <taxon>Bacillati</taxon>
        <taxon>Actinomycetota</taxon>
        <taxon>Coriobacteriia</taxon>
        <taxon>Coriobacteriales</taxon>
        <taxon>Atopobiaceae</taxon>
        <taxon>Lancefieldella</taxon>
    </lineage>
</organism>
<dbReference type="SUPFAM" id="SSF47413">
    <property type="entry name" value="lambda repressor-like DNA-binding domains"/>
    <property type="match status" value="1"/>
</dbReference>